<accession>A0A0F9H1L3</accession>
<comment type="caution">
    <text evidence="2">The sequence shown here is derived from an EMBL/GenBank/DDBJ whole genome shotgun (WGS) entry which is preliminary data.</text>
</comment>
<feature type="compositionally biased region" description="Basic residues" evidence="1">
    <location>
        <begin position="145"/>
        <end position="157"/>
    </location>
</feature>
<dbReference type="EMBL" id="LAZR01024323">
    <property type="protein sequence ID" value="KKL75535.1"/>
    <property type="molecule type" value="Genomic_DNA"/>
</dbReference>
<feature type="region of interest" description="Disordered" evidence="1">
    <location>
        <begin position="133"/>
        <end position="157"/>
    </location>
</feature>
<dbReference type="AlphaFoldDB" id="A0A0F9H1L3"/>
<organism evidence="2">
    <name type="scientific">marine sediment metagenome</name>
    <dbReference type="NCBI Taxonomy" id="412755"/>
    <lineage>
        <taxon>unclassified sequences</taxon>
        <taxon>metagenomes</taxon>
        <taxon>ecological metagenomes</taxon>
    </lineage>
</organism>
<evidence type="ECO:0000313" key="2">
    <source>
        <dbReference type="EMBL" id="KKL75535.1"/>
    </source>
</evidence>
<reference evidence="2" key="1">
    <citation type="journal article" date="2015" name="Nature">
        <title>Complex archaea that bridge the gap between prokaryotes and eukaryotes.</title>
        <authorList>
            <person name="Spang A."/>
            <person name="Saw J.H."/>
            <person name="Jorgensen S.L."/>
            <person name="Zaremba-Niedzwiedzka K."/>
            <person name="Martijn J."/>
            <person name="Lind A.E."/>
            <person name="van Eijk R."/>
            <person name="Schleper C."/>
            <person name="Guy L."/>
            <person name="Ettema T.J."/>
        </authorList>
    </citation>
    <scope>NUCLEOTIDE SEQUENCE</scope>
</reference>
<evidence type="ECO:0000256" key="1">
    <source>
        <dbReference type="SAM" id="MobiDB-lite"/>
    </source>
</evidence>
<gene>
    <name evidence="2" type="ORF">LCGC14_2053890</name>
</gene>
<sequence length="157" mass="18993">MTPIVRVETKSVGCRKPGCSRRMVITHRHHRRCETLFVRGFGHIPQKRVTKRYKKFVKRYESFDPRDVVVLCPWHHCEIHLAYDAVILQDKAIRRKILRDYTWPQADALMRKLRQLCYEWEELKTPGMDPVECTPNRRFTQVGPPKRRKRKKRKKKK</sequence>
<name>A0A0F9H1L3_9ZZZZ</name>
<proteinExistence type="predicted"/>
<protein>
    <submittedName>
        <fullName evidence="2">Uncharacterized protein</fullName>
    </submittedName>
</protein>